<dbReference type="EMBL" id="CP102451">
    <property type="protein sequence ID" value="UUV98811.1"/>
    <property type="molecule type" value="Genomic_DNA"/>
</dbReference>
<dbReference type="InterPro" id="IPR036515">
    <property type="entry name" value="Transposase_17_sf"/>
</dbReference>
<proteinExistence type="predicted"/>
<sequence>MKMDNQSLSHTIWKCNNHTVFESKYRSQVIYRKSKQSIGEIL</sequence>
<protein>
    <recommendedName>
        <fullName evidence="3">Transposase</fullName>
    </recommendedName>
</protein>
<evidence type="ECO:0000313" key="1">
    <source>
        <dbReference type="EMBL" id="UUV98811.1"/>
    </source>
</evidence>
<keyword evidence="2" id="KW-1185">Reference proteome</keyword>
<name>A0ABY5NZF5_9ENTE</name>
<evidence type="ECO:0000313" key="2">
    <source>
        <dbReference type="Proteomes" id="UP001058273"/>
    </source>
</evidence>
<dbReference type="Proteomes" id="UP001058273">
    <property type="component" value="Chromosome"/>
</dbReference>
<reference evidence="1" key="1">
    <citation type="submission" date="2022-08" db="EMBL/GenBank/DDBJ databases">
        <title>Genome sequence of Vagococcus luciliae DSM 112651.</title>
        <authorList>
            <person name="Juan G."/>
            <person name="Anja P."/>
            <person name="Rolf D."/>
            <person name="Kampfer P."/>
            <person name="Vilcinskas A."/>
        </authorList>
    </citation>
    <scope>NUCLEOTIDE SEQUENCE</scope>
    <source>
        <strain evidence="1">G314FT</strain>
    </source>
</reference>
<accession>A0ABY5NZF5</accession>
<organism evidence="1 2">
    <name type="scientific">Vagococcus luciliae</name>
    <dbReference type="NCBI Taxonomy" id="2920380"/>
    <lineage>
        <taxon>Bacteria</taxon>
        <taxon>Bacillati</taxon>
        <taxon>Bacillota</taxon>
        <taxon>Bacilli</taxon>
        <taxon>Lactobacillales</taxon>
        <taxon>Enterococcaceae</taxon>
        <taxon>Vagococcus</taxon>
    </lineage>
</organism>
<reference evidence="1" key="2">
    <citation type="submission" date="2022-08" db="EMBL/GenBank/DDBJ databases">
        <authorList>
            <person name="Poehlein A."/>
            <person name="Guzman J."/>
            <person name="Daniel R."/>
            <person name="Vilcinskas A."/>
        </authorList>
    </citation>
    <scope>NUCLEOTIDE SEQUENCE</scope>
    <source>
        <strain evidence="1">G314FT</strain>
    </source>
</reference>
<gene>
    <name evidence="1" type="ORF">G314FT_09650</name>
</gene>
<evidence type="ECO:0008006" key="3">
    <source>
        <dbReference type="Google" id="ProtNLM"/>
    </source>
</evidence>
<dbReference type="SUPFAM" id="SSF143422">
    <property type="entry name" value="Transposase IS200-like"/>
    <property type="match status" value="1"/>
</dbReference>